<dbReference type="Pfam" id="PF02368">
    <property type="entry name" value="Big_2"/>
    <property type="match status" value="1"/>
</dbReference>
<feature type="compositionally biased region" description="Gly residues" evidence="1">
    <location>
        <begin position="615"/>
        <end position="634"/>
    </location>
</feature>
<feature type="region of interest" description="Disordered" evidence="1">
    <location>
        <begin position="568"/>
        <end position="705"/>
    </location>
</feature>
<evidence type="ECO:0000313" key="5">
    <source>
        <dbReference type="EMBL" id="QTU84101.1"/>
    </source>
</evidence>
<feature type="signal peptide" evidence="2">
    <location>
        <begin position="1"/>
        <end position="31"/>
    </location>
</feature>
<feature type="compositionally biased region" description="Low complexity" evidence="1">
    <location>
        <begin position="569"/>
        <end position="583"/>
    </location>
</feature>
<sequence>MHIPSRTAKRRVFALLLACFLALYCPCSLFAATSIQQFGQVAWAAEPTPDAEPAEPSEPEPSTETDTNPDPETPDTNPETPDPGAADPATPDPGAGEPEGDGSGAGDPETGEPEGDESGDAAEPADPKVNGLQVYEKDNLDGTLTEVGNTNYAINFDANGKPAISSKGGTMQLVAVVEYDNWDEDPSGSHVEWRSSDSSVATVGADGVVQALSDGNVTIEAYLPAEYCVDGVEVVCSVPVVITGQSASLYVSGITLLYPDGTPATYGGYGFEAPLDTALEQFYAQVTVVDSATNEETVYDTRDGSLSSQVEGLGDVQWYVDDTEVAYVEEYTGQFRPFEPCKVTLTCYSAATLTGTAVQASTTVTYSSPDEETNPDYAPQSELHVYAYYGELPRPDASNPDDPNWVIRKTLTVADLESLYTDTKTYTTFGSGGTAYTTTARGAGLAQVLNLAGIDVAGIDNVEVYSAHDGVGALITADYLFNQSHYYYPNANDDSNRQVGAEQVFPILALESYTTKVYSLPQPDEMNDATRFRLVCGAVGIGDQSANYMIKWITDIYVCLTGSEGLLPPGGSDEGTSSTDGPSNNATNGGSGDEGTEQGDANAADGEKEKAANGAGSGSGASTGGNGSSSGGGSAASSQGLGSGSGSASHVHLSNGPLVGQADAADSEAAEASADQPASDASEESGGEPEGSKGEEQGGGGQKGTFKVYQLPQKYHHEAEAVVVDNPLLSLTAPLGACTMAVGGVQAVWWYRRQTRPLIPTQKAAPSKQG</sequence>
<evidence type="ECO:0000313" key="4">
    <source>
        <dbReference type="EMBL" id="NHM14290.1"/>
    </source>
</evidence>
<proteinExistence type="predicted"/>
<feature type="domain" description="BIG2" evidence="3">
    <location>
        <begin position="165"/>
        <end position="221"/>
    </location>
</feature>
<dbReference type="EMBL" id="WPCR01000006">
    <property type="protein sequence ID" value="NHM14290.1"/>
    <property type="molecule type" value="Genomic_DNA"/>
</dbReference>
<evidence type="ECO:0000256" key="1">
    <source>
        <dbReference type="SAM" id="MobiDB-lite"/>
    </source>
</evidence>
<evidence type="ECO:0000313" key="6">
    <source>
        <dbReference type="Proteomes" id="UP000636394"/>
    </source>
</evidence>
<feature type="region of interest" description="Disordered" evidence="1">
    <location>
        <begin position="45"/>
        <end position="128"/>
    </location>
</feature>
<feature type="chain" id="PRO_5039482249" evidence="2">
    <location>
        <begin position="32"/>
        <end position="770"/>
    </location>
</feature>
<evidence type="ECO:0000313" key="7">
    <source>
        <dbReference type="Proteomes" id="UP000671910"/>
    </source>
</evidence>
<dbReference type="InterPro" id="IPR008964">
    <property type="entry name" value="Invasin/intimin_cell_adhesion"/>
</dbReference>
<accession>A0A9E6MPZ6</accession>
<feature type="compositionally biased region" description="Acidic residues" evidence="1">
    <location>
        <begin position="52"/>
        <end position="73"/>
    </location>
</feature>
<feature type="compositionally biased region" description="Low complexity" evidence="1">
    <location>
        <begin position="74"/>
        <end position="96"/>
    </location>
</feature>
<dbReference type="RefSeq" id="WP_166339502.1">
    <property type="nucleotide sequence ID" value="NZ_CP072829.1"/>
</dbReference>
<keyword evidence="6" id="KW-1185">Reference proteome</keyword>
<protein>
    <submittedName>
        <fullName evidence="5">Ig-like domain-containing protein</fullName>
    </submittedName>
</protein>
<feature type="compositionally biased region" description="Acidic residues" evidence="1">
    <location>
        <begin position="109"/>
        <end position="120"/>
    </location>
</feature>
<gene>
    <name evidence="4" type="ORF">GMI68_05840</name>
    <name evidence="5" type="ORF">J7S26_07030</name>
</gene>
<evidence type="ECO:0000259" key="3">
    <source>
        <dbReference type="Pfam" id="PF02368"/>
    </source>
</evidence>
<organism evidence="5 7">
    <name type="scientific">Xiamenia xianingshaonis</name>
    <dbReference type="NCBI Taxonomy" id="2682776"/>
    <lineage>
        <taxon>Bacteria</taxon>
        <taxon>Bacillati</taxon>
        <taxon>Actinomycetota</taxon>
        <taxon>Coriobacteriia</taxon>
        <taxon>Eggerthellales</taxon>
        <taxon>Eggerthellaceae</taxon>
        <taxon>Xiamenia</taxon>
    </lineage>
</organism>
<name>A0A9E6MPZ6_9ACTN</name>
<feature type="compositionally biased region" description="Low complexity" evidence="1">
    <location>
        <begin position="670"/>
        <end position="680"/>
    </location>
</feature>
<reference evidence="5" key="2">
    <citation type="submission" date="2021-04" db="EMBL/GenBank/DDBJ databases">
        <title>Novel species in family Eggerthellaceae.</title>
        <authorList>
            <person name="Zhang G."/>
        </authorList>
    </citation>
    <scope>NUCLEOTIDE SEQUENCE</scope>
    <source>
        <strain evidence="5">Zg-886</strain>
    </source>
</reference>
<dbReference type="Proteomes" id="UP000636394">
    <property type="component" value="Unassembled WGS sequence"/>
</dbReference>
<reference evidence="4 6" key="1">
    <citation type="submission" date="2019-11" db="EMBL/GenBank/DDBJ databases">
        <title>Eggerthellaceae novel genus isolated from the rectal contents of marmort.</title>
        <authorList>
            <person name="Zhang G."/>
        </authorList>
    </citation>
    <scope>NUCLEOTIDE SEQUENCE [LARGE SCALE GENOMIC DNA]</scope>
    <source>
        <strain evidence="4">Zg-886</strain>
        <strain evidence="6">zg-886</strain>
    </source>
</reference>
<keyword evidence="2" id="KW-0732">Signal</keyword>
<dbReference type="EMBL" id="CP072829">
    <property type="protein sequence ID" value="QTU84101.1"/>
    <property type="molecule type" value="Genomic_DNA"/>
</dbReference>
<evidence type="ECO:0000256" key="2">
    <source>
        <dbReference type="SAM" id="SignalP"/>
    </source>
</evidence>
<dbReference type="InterPro" id="IPR003343">
    <property type="entry name" value="Big_2"/>
</dbReference>
<dbReference type="Gene3D" id="2.60.40.1080">
    <property type="match status" value="1"/>
</dbReference>
<dbReference type="Proteomes" id="UP000671910">
    <property type="component" value="Chromosome"/>
</dbReference>
<dbReference type="SUPFAM" id="SSF49373">
    <property type="entry name" value="Invasin/intimin cell-adhesion fragments"/>
    <property type="match status" value="1"/>
</dbReference>
<dbReference type="AlphaFoldDB" id="A0A9E6MPZ6"/>
<dbReference type="KEGG" id="ebz:J7S26_07030"/>